<dbReference type="eggNOG" id="COG0428">
    <property type="taxonomic scope" value="Bacteria"/>
</dbReference>
<protein>
    <submittedName>
        <fullName evidence="6">Zinc/iron permease</fullName>
    </submittedName>
</protein>
<evidence type="ECO:0000313" key="6">
    <source>
        <dbReference type="EMBL" id="ADQ15576.1"/>
    </source>
</evidence>
<dbReference type="GO" id="GO:0005385">
    <property type="term" value="F:zinc ion transmembrane transporter activity"/>
    <property type="evidence" value="ECO:0007669"/>
    <property type="project" value="TreeGrafter"/>
</dbReference>
<feature type="transmembrane region" description="Helical" evidence="5">
    <location>
        <begin position="229"/>
        <end position="246"/>
    </location>
</feature>
<dbReference type="KEGG" id="has:Halsa_2162"/>
<sequence>MSTLMYSFLAGISTSLGVFVLIIFGEPSKKVLASLLGFAGGIMLAISVFELMPEAVELGSLGIALIGFLLGAFMMFGLDKIVPHSHLSSSEKLEVENPEKLKVKDPMLRTGFLIFLGIALHNLPEGLAIGAGFESSPEAGIYIAMAIALHNIPEGLAIAGPLKSGGTKTAMLFGFTLLAGLMTPLGTMIGMFIFNVSPIFVGGSLAFAAGAMVYIVNDELVPQSNNMHSHFANAGMIGGLLMGFTIL</sequence>
<feature type="transmembrane region" description="Helical" evidence="5">
    <location>
        <begin position="31"/>
        <end position="52"/>
    </location>
</feature>
<dbReference type="Proteomes" id="UP000007434">
    <property type="component" value="Chromosome"/>
</dbReference>
<dbReference type="HOGENOM" id="CLU_015114_1_3_9"/>
<feature type="transmembrane region" description="Helical" evidence="5">
    <location>
        <begin position="6"/>
        <end position="24"/>
    </location>
</feature>
<dbReference type="RefSeq" id="WP_013406644.1">
    <property type="nucleotide sequence ID" value="NC_014654.1"/>
</dbReference>
<keyword evidence="7" id="KW-1185">Reference proteome</keyword>
<proteinExistence type="predicted"/>
<dbReference type="STRING" id="656519.Halsa_2162"/>
<evidence type="ECO:0000256" key="3">
    <source>
        <dbReference type="ARBA" id="ARBA00022989"/>
    </source>
</evidence>
<dbReference type="Pfam" id="PF02535">
    <property type="entry name" value="Zip"/>
    <property type="match status" value="1"/>
</dbReference>
<dbReference type="AlphaFoldDB" id="E4RK06"/>
<dbReference type="GO" id="GO:0016020">
    <property type="term" value="C:membrane"/>
    <property type="evidence" value="ECO:0007669"/>
    <property type="project" value="UniProtKB-SubCell"/>
</dbReference>
<dbReference type="OrthoDB" id="9787346at2"/>
<comment type="subcellular location">
    <subcellularLocation>
        <location evidence="1">Membrane</location>
        <topology evidence="1">Multi-pass membrane protein</topology>
    </subcellularLocation>
</comment>
<feature type="transmembrane region" description="Helical" evidence="5">
    <location>
        <begin position="139"/>
        <end position="159"/>
    </location>
</feature>
<gene>
    <name evidence="6" type="ordered locus">Halsa_2162</name>
</gene>
<evidence type="ECO:0000256" key="4">
    <source>
        <dbReference type="ARBA" id="ARBA00023136"/>
    </source>
</evidence>
<reference evidence="6 7" key="2">
    <citation type="journal article" date="2011" name="J. Bacteriol.">
        <title>Complete Genome Sequence of the Haloalkaliphilic, Hydrogen Producing Halanaerobium hydrogenoformans.</title>
        <authorList>
            <person name="Brown S.D."/>
            <person name="Begemann M.B."/>
            <person name="Mormile M.R."/>
            <person name="Wall J.D."/>
            <person name="Han C.S."/>
            <person name="Goodwin L.A."/>
            <person name="Pitluck S."/>
            <person name="Land M.L."/>
            <person name="Hauser L.J."/>
            <person name="Elias D.A."/>
        </authorList>
    </citation>
    <scope>NUCLEOTIDE SEQUENCE [LARGE SCALE GENOMIC DNA]</scope>
    <source>
        <strain evidence="7">sapolanicus</strain>
    </source>
</reference>
<keyword evidence="4 5" id="KW-0472">Membrane</keyword>
<feature type="transmembrane region" description="Helical" evidence="5">
    <location>
        <begin position="112"/>
        <end position="133"/>
    </location>
</feature>
<feature type="transmembrane region" description="Helical" evidence="5">
    <location>
        <begin position="171"/>
        <end position="193"/>
    </location>
</feature>
<organism evidence="6 7">
    <name type="scientific">Halanaerobium hydrogeniformans</name>
    <name type="common">Halanaerobium sp. (strain sapolanicus)</name>
    <dbReference type="NCBI Taxonomy" id="656519"/>
    <lineage>
        <taxon>Bacteria</taxon>
        <taxon>Bacillati</taxon>
        <taxon>Bacillota</taxon>
        <taxon>Clostridia</taxon>
        <taxon>Halanaerobiales</taxon>
        <taxon>Halanaerobiaceae</taxon>
        <taxon>Halanaerobium</taxon>
    </lineage>
</organism>
<dbReference type="EMBL" id="CP002304">
    <property type="protein sequence ID" value="ADQ15576.1"/>
    <property type="molecule type" value="Genomic_DNA"/>
</dbReference>
<evidence type="ECO:0000256" key="5">
    <source>
        <dbReference type="SAM" id="Phobius"/>
    </source>
</evidence>
<accession>E4RK06</accession>
<evidence type="ECO:0000256" key="2">
    <source>
        <dbReference type="ARBA" id="ARBA00022692"/>
    </source>
</evidence>
<feature type="transmembrane region" description="Helical" evidence="5">
    <location>
        <begin position="58"/>
        <end position="78"/>
    </location>
</feature>
<dbReference type="PANTHER" id="PTHR11040">
    <property type="entry name" value="ZINC/IRON TRANSPORTER"/>
    <property type="match status" value="1"/>
</dbReference>
<feature type="transmembrane region" description="Helical" evidence="5">
    <location>
        <begin position="199"/>
        <end position="217"/>
    </location>
</feature>
<evidence type="ECO:0000313" key="7">
    <source>
        <dbReference type="Proteomes" id="UP000007434"/>
    </source>
</evidence>
<name>E4RK06_HALHG</name>
<dbReference type="PANTHER" id="PTHR11040:SF205">
    <property type="entry name" value="ZINC TRANSPORTER ZUPT"/>
    <property type="match status" value="1"/>
</dbReference>
<keyword evidence="2 5" id="KW-0812">Transmembrane</keyword>
<evidence type="ECO:0000256" key="1">
    <source>
        <dbReference type="ARBA" id="ARBA00004141"/>
    </source>
</evidence>
<reference evidence="6 7" key="1">
    <citation type="submission" date="2010-11" db="EMBL/GenBank/DDBJ databases">
        <title>Complete sequence of Halanaerobium sp. sapolanicus.</title>
        <authorList>
            <consortium name="US DOE Joint Genome Institute"/>
            <person name="Lucas S."/>
            <person name="Copeland A."/>
            <person name="Lapidus A."/>
            <person name="Cheng J.-F."/>
            <person name="Bruce D."/>
            <person name="Goodwin L."/>
            <person name="Pitluck S."/>
            <person name="Davenport K."/>
            <person name="Detter J.C."/>
            <person name="Han C."/>
            <person name="Tapia R."/>
            <person name="Land M."/>
            <person name="Hauser L."/>
            <person name="Jeffries C."/>
            <person name="Kyrpides N."/>
            <person name="Ivanova N."/>
            <person name="Mikhailova N."/>
            <person name="Begemann M.B."/>
            <person name="Mormile M.R."/>
            <person name="Wall J.D."/>
            <person name="Elias D.A."/>
            <person name="Woyke T."/>
        </authorList>
    </citation>
    <scope>NUCLEOTIDE SEQUENCE [LARGE SCALE GENOMIC DNA]</scope>
    <source>
        <strain evidence="7">sapolanicus</strain>
    </source>
</reference>
<keyword evidence="3 5" id="KW-1133">Transmembrane helix</keyword>
<dbReference type="InterPro" id="IPR003689">
    <property type="entry name" value="ZIP"/>
</dbReference>